<keyword evidence="1" id="KW-0812">Transmembrane</keyword>
<organism evidence="2 3">
    <name type="scientific">Curvularia clavata</name>
    <dbReference type="NCBI Taxonomy" id="95742"/>
    <lineage>
        <taxon>Eukaryota</taxon>
        <taxon>Fungi</taxon>
        <taxon>Dikarya</taxon>
        <taxon>Ascomycota</taxon>
        <taxon>Pezizomycotina</taxon>
        <taxon>Dothideomycetes</taxon>
        <taxon>Pleosporomycetidae</taxon>
        <taxon>Pleosporales</taxon>
        <taxon>Pleosporineae</taxon>
        <taxon>Pleosporaceae</taxon>
        <taxon>Curvularia</taxon>
    </lineage>
</organism>
<keyword evidence="3" id="KW-1185">Reference proteome</keyword>
<sequence length="432" mass="46892">MSILLKPDPSPRRRSSYLAYSIRPFIMVAFVVIIITVVLASLFRSSHAIKVPGADNNHKFKVAVSHFPLADGARKDPYHPTEDRRVMVSLFMPIPKESCSSECSVDYMPPQTARIANEQFIVGGKRDIGVFETMTYDACCKSSSTIDASKTPVVVIEAHVDTSRLLYSTLARYVAAGGAAVVLIDHPGDTSIVEFPTAGKRALDVVYNSGTVPLSNFSPITSWNSTVIKALETRTSDINFVLSQLKSPSLLPSHFPTFNFSPSSTLKLDSIGIVGHGLGGSVATSFGVTPNTTTTPTLFSINLSGTPPLLSSSVHNAPLFFFGRQDYRRENDIHWPTTWSYLTGPATEFDLNDSAIFDVSDLPVIVELAQNEGGKKDVRGNGLSGYAPVQGRNAVTCFVETIVKPQFELDPAGTLMNDCIRYFEGVVPYPGV</sequence>
<dbReference type="SUPFAM" id="SSF53474">
    <property type="entry name" value="alpha/beta-Hydrolases"/>
    <property type="match status" value="1"/>
</dbReference>
<dbReference type="Proteomes" id="UP001056012">
    <property type="component" value="Chromosome 5"/>
</dbReference>
<evidence type="ECO:0000313" key="2">
    <source>
        <dbReference type="EMBL" id="USP80138.1"/>
    </source>
</evidence>
<dbReference type="OrthoDB" id="2363873at2759"/>
<name>A0A9Q9DTR4_CURCL</name>
<gene>
    <name evidence="2" type="ORF">yc1106_07412</name>
</gene>
<evidence type="ECO:0000313" key="3">
    <source>
        <dbReference type="Proteomes" id="UP001056012"/>
    </source>
</evidence>
<reference evidence="2" key="1">
    <citation type="submission" date="2021-12" db="EMBL/GenBank/DDBJ databases">
        <title>Curvularia clavata genome.</title>
        <authorList>
            <person name="Cao Y."/>
        </authorList>
    </citation>
    <scope>NUCLEOTIDE SEQUENCE</scope>
    <source>
        <strain evidence="2">Yc1106</strain>
    </source>
</reference>
<evidence type="ECO:0000256" key="1">
    <source>
        <dbReference type="SAM" id="Phobius"/>
    </source>
</evidence>
<keyword evidence="1" id="KW-0472">Membrane</keyword>
<evidence type="ECO:0008006" key="4">
    <source>
        <dbReference type="Google" id="ProtNLM"/>
    </source>
</evidence>
<accession>A0A9Q9DTR4</accession>
<dbReference type="Gene3D" id="3.40.50.1820">
    <property type="entry name" value="alpha/beta hydrolase"/>
    <property type="match status" value="1"/>
</dbReference>
<keyword evidence="1" id="KW-1133">Transmembrane helix</keyword>
<dbReference type="InterPro" id="IPR029058">
    <property type="entry name" value="AB_hydrolase_fold"/>
</dbReference>
<dbReference type="AlphaFoldDB" id="A0A9Q9DTR4"/>
<dbReference type="EMBL" id="CP089278">
    <property type="protein sequence ID" value="USP80138.1"/>
    <property type="molecule type" value="Genomic_DNA"/>
</dbReference>
<dbReference type="VEuPathDB" id="FungiDB:yc1106_07412"/>
<proteinExistence type="predicted"/>
<feature type="transmembrane region" description="Helical" evidence="1">
    <location>
        <begin position="21"/>
        <end position="43"/>
    </location>
</feature>
<protein>
    <recommendedName>
        <fullName evidence="4">1-alkyl-2-acetylglycerophosphocholine esterase</fullName>
    </recommendedName>
</protein>